<dbReference type="AlphaFoldDB" id="A0A9P6C530"/>
<sequence length="70" mass="7586">MSLPFVVIVSVGANPCHLPVNPALQNNPIPPPSCVPRTSLRQHIRACYCHSLASHGPPYFVASTCAIHWN</sequence>
<name>A0A9P6C530_9AGAR</name>
<reference evidence="1" key="1">
    <citation type="submission" date="2020-11" db="EMBL/GenBank/DDBJ databases">
        <authorList>
            <consortium name="DOE Joint Genome Institute"/>
            <person name="Ahrendt S."/>
            <person name="Riley R."/>
            <person name="Andreopoulos W."/>
            <person name="Labutti K."/>
            <person name="Pangilinan J."/>
            <person name="Ruiz-Duenas F.J."/>
            <person name="Barrasa J.M."/>
            <person name="Sanchez-Garcia M."/>
            <person name="Camarero S."/>
            <person name="Miyauchi S."/>
            <person name="Serrano A."/>
            <person name="Linde D."/>
            <person name="Babiker R."/>
            <person name="Drula E."/>
            <person name="Ayuso-Fernandez I."/>
            <person name="Pacheco R."/>
            <person name="Padilla G."/>
            <person name="Ferreira P."/>
            <person name="Barriuso J."/>
            <person name="Kellner H."/>
            <person name="Castanera R."/>
            <person name="Alfaro M."/>
            <person name="Ramirez L."/>
            <person name="Pisabarro A.G."/>
            <person name="Kuo A."/>
            <person name="Tritt A."/>
            <person name="Lipzen A."/>
            <person name="He G."/>
            <person name="Yan M."/>
            <person name="Ng V."/>
            <person name="Cullen D."/>
            <person name="Martin F."/>
            <person name="Rosso M.-N."/>
            <person name="Henrissat B."/>
            <person name="Hibbett D."/>
            <person name="Martinez A.T."/>
            <person name="Grigoriev I.V."/>
        </authorList>
    </citation>
    <scope>NUCLEOTIDE SEQUENCE</scope>
    <source>
        <strain evidence="1">MF-IS2</strain>
    </source>
</reference>
<keyword evidence="2" id="KW-1185">Reference proteome</keyword>
<gene>
    <name evidence="1" type="ORF">P691DRAFT_598841</name>
</gene>
<evidence type="ECO:0000313" key="1">
    <source>
        <dbReference type="EMBL" id="KAF9448808.1"/>
    </source>
</evidence>
<dbReference type="Proteomes" id="UP000807342">
    <property type="component" value="Unassembled WGS sequence"/>
</dbReference>
<proteinExistence type="predicted"/>
<dbReference type="EMBL" id="MU151149">
    <property type="protein sequence ID" value="KAF9448808.1"/>
    <property type="molecule type" value="Genomic_DNA"/>
</dbReference>
<protein>
    <submittedName>
        <fullName evidence="1">Uncharacterized protein</fullName>
    </submittedName>
</protein>
<evidence type="ECO:0000313" key="2">
    <source>
        <dbReference type="Proteomes" id="UP000807342"/>
    </source>
</evidence>
<comment type="caution">
    <text evidence="1">The sequence shown here is derived from an EMBL/GenBank/DDBJ whole genome shotgun (WGS) entry which is preliminary data.</text>
</comment>
<accession>A0A9P6C530</accession>
<organism evidence="1 2">
    <name type="scientific">Macrolepiota fuliginosa MF-IS2</name>
    <dbReference type="NCBI Taxonomy" id="1400762"/>
    <lineage>
        <taxon>Eukaryota</taxon>
        <taxon>Fungi</taxon>
        <taxon>Dikarya</taxon>
        <taxon>Basidiomycota</taxon>
        <taxon>Agaricomycotina</taxon>
        <taxon>Agaricomycetes</taxon>
        <taxon>Agaricomycetidae</taxon>
        <taxon>Agaricales</taxon>
        <taxon>Agaricineae</taxon>
        <taxon>Agaricaceae</taxon>
        <taxon>Macrolepiota</taxon>
    </lineage>
</organism>